<dbReference type="Proteomes" id="UP000254069">
    <property type="component" value="Unassembled WGS sequence"/>
</dbReference>
<dbReference type="NCBIfam" id="TIGR01353">
    <property type="entry name" value="dGTP_triPase"/>
    <property type="match status" value="1"/>
</dbReference>
<dbReference type="PANTHER" id="PTHR11373">
    <property type="entry name" value="DEOXYNUCLEOSIDE TRIPHOSPHATE TRIPHOSPHOHYDROLASE"/>
    <property type="match status" value="1"/>
</dbReference>
<dbReference type="SMART" id="SM00471">
    <property type="entry name" value="HDc"/>
    <property type="match status" value="1"/>
</dbReference>
<dbReference type="Pfam" id="PF13286">
    <property type="entry name" value="HD_assoc"/>
    <property type="match status" value="1"/>
</dbReference>
<evidence type="ECO:0000256" key="1">
    <source>
        <dbReference type="ARBA" id="ARBA00022801"/>
    </source>
</evidence>
<sequence length="486" mass="55403">MSDMHSEIDFRRKITAQRPFGKPEDTRVDNPEKLQLALESDRGRIINSAAIRRLQQKTQVFPLERNAAVRSRLTHSMEVQQVGRFIAQKIFKLLGPGAERWGLQYLERQLETLVEMSCLMHDVGNPPFGHFGEAAISDWFKRNLVSLAPSGFDSGYPELIQDLSHFEGNAQGIRLIHILLGLNLTYSQLAGILKYTRPGTLVKDKANPEQSYLMKKVGYYASESRFVAELTQAMEMAPGCRHPVSYIMEAADDISYCLADIEDAVEKGIIELDTLKQSLIAEYQRQIAVKQGALGHKDFMSKSIEAADSSARHLAINQQSQFFTFLRVRLIHPLVNHAAKRFIDNIEAVYHGNLNESLLEDGGYEHAITETLKQVAIKQVFCHREVEKLELQGYRIITGLLDNYRSLLALSEDEFSKLVQGLPKTALIETRLFHKLPGKHLATYKRAIEANQYPEFYHRCRLLQDYISGMTDQYALDEYRLLMVLD</sequence>
<dbReference type="InterPro" id="IPR006261">
    <property type="entry name" value="dGTPase"/>
</dbReference>
<dbReference type="InterPro" id="IPR020779">
    <property type="entry name" value="dNTPase_1"/>
</dbReference>
<gene>
    <name evidence="5" type="primary">dgt_1</name>
    <name evidence="3" type="synonym">dgt</name>
    <name evidence="5" type="ORF">NCTC10738_03848</name>
</gene>
<evidence type="ECO:0000259" key="4">
    <source>
        <dbReference type="PROSITE" id="PS51831"/>
    </source>
</evidence>
<comment type="catalytic activity">
    <reaction evidence="3">
        <text>dGTP + H2O = 2'-deoxyguanosine + triphosphate + H(+)</text>
        <dbReference type="Rhea" id="RHEA:15193"/>
        <dbReference type="ChEBI" id="CHEBI:15377"/>
        <dbReference type="ChEBI" id="CHEBI:15378"/>
        <dbReference type="ChEBI" id="CHEBI:17172"/>
        <dbReference type="ChEBI" id="CHEBI:18036"/>
        <dbReference type="ChEBI" id="CHEBI:61429"/>
        <dbReference type="EC" id="3.1.5.1"/>
    </reaction>
</comment>
<protein>
    <recommendedName>
        <fullName evidence="3">Probable deoxyguanosinetriphosphate triphosphohydrolase</fullName>
        <shortName evidence="3">dGTP triphosphohydrolase</shortName>
        <shortName evidence="3">dGTPase</shortName>
        <ecNumber evidence="3">3.1.5.1</ecNumber>
    </recommendedName>
</protein>
<organism evidence="5 6">
    <name type="scientific">Shewanella algae</name>
    <dbReference type="NCBI Taxonomy" id="38313"/>
    <lineage>
        <taxon>Bacteria</taxon>
        <taxon>Pseudomonadati</taxon>
        <taxon>Pseudomonadota</taxon>
        <taxon>Gammaproteobacteria</taxon>
        <taxon>Alteromonadales</taxon>
        <taxon>Shewanellaceae</taxon>
        <taxon>Shewanella</taxon>
    </lineage>
</organism>
<dbReference type="PROSITE" id="PS51831">
    <property type="entry name" value="HD"/>
    <property type="match status" value="1"/>
</dbReference>
<comment type="caution">
    <text evidence="3">As this bacterium is not an Enterobacterale, this protein may not have a true dGTPase activity.</text>
</comment>
<dbReference type="InterPro" id="IPR006674">
    <property type="entry name" value="HD_domain"/>
</dbReference>
<evidence type="ECO:0000256" key="2">
    <source>
        <dbReference type="ARBA" id="ARBA00022842"/>
    </source>
</evidence>
<dbReference type="NCBIfam" id="NF003429">
    <property type="entry name" value="PRK04926.1"/>
    <property type="match status" value="1"/>
</dbReference>
<dbReference type="EC" id="3.1.5.1" evidence="3"/>
<reference evidence="5 6" key="1">
    <citation type="submission" date="2018-06" db="EMBL/GenBank/DDBJ databases">
        <authorList>
            <consortium name="Pathogen Informatics"/>
            <person name="Doyle S."/>
        </authorList>
    </citation>
    <scope>NUCLEOTIDE SEQUENCE [LARGE SCALE GENOMIC DNA]</scope>
    <source>
        <strain evidence="5 6">NCTC10738</strain>
    </source>
</reference>
<dbReference type="SUPFAM" id="SSF109604">
    <property type="entry name" value="HD-domain/PDEase-like"/>
    <property type="match status" value="1"/>
</dbReference>
<keyword evidence="2 3" id="KW-0460">Magnesium</keyword>
<feature type="domain" description="HD" evidence="4">
    <location>
        <begin position="72"/>
        <end position="257"/>
    </location>
</feature>
<dbReference type="Gene3D" id="1.10.3210.10">
    <property type="entry name" value="Hypothetical protein af1432"/>
    <property type="match status" value="2"/>
</dbReference>
<evidence type="ECO:0000313" key="5">
    <source>
        <dbReference type="EMBL" id="SUJ05983.1"/>
    </source>
</evidence>
<dbReference type="InterPro" id="IPR050135">
    <property type="entry name" value="dGTPase-like"/>
</dbReference>
<dbReference type="GO" id="GO:0000287">
    <property type="term" value="F:magnesium ion binding"/>
    <property type="evidence" value="ECO:0007669"/>
    <property type="project" value="UniProtKB-UniRule"/>
</dbReference>
<name>A0A380BRL9_9GAMM</name>
<dbReference type="InterPro" id="IPR023293">
    <property type="entry name" value="dGTP_triP_hydro_central_sf"/>
</dbReference>
<keyword evidence="1 3" id="KW-0378">Hydrolase</keyword>
<dbReference type="EMBL" id="UGYO01000002">
    <property type="protein sequence ID" value="SUJ05983.1"/>
    <property type="molecule type" value="Genomic_DNA"/>
</dbReference>
<dbReference type="Pfam" id="PF01966">
    <property type="entry name" value="HD"/>
    <property type="match status" value="1"/>
</dbReference>
<accession>A0A380BRL9</accession>
<dbReference type="PANTHER" id="PTHR11373:SF32">
    <property type="entry name" value="DEOXYGUANOSINETRIPHOSPHATE TRIPHOSPHOHYDROLASE"/>
    <property type="match status" value="1"/>
</dbReference>
<comment type="function">
    <text evidence="3">dGTPase preferentially hydrolyzes dGTP over the other canonical NTPs.</text>
</comment>
<evidence type="ECO:0000313" key="6">
    <source>
        <dbReference type="Proteomes" id="UP000254069"/>
    </source>
</evidence>
<comment type="cofactor">
    <cofactor evidence="3">
        <name>Mg(2+)</name>
        <dbReference type="ChEBI" id="CHEBI:18420"/>
    </cofactor>
</comment>
<dbReference type="AlphaFoldDB" id="A0A380BRL9"/>
<dbReference type="GO" id="GO:0008832">
    <property type="term" value="F:dGTPase activity"/>
    <property type="evidence" value="ECO:0007669"/>
    <property type="project" value="UniProtKB-UniRule"/>
</dbReference>
<dbReference type="InterPro" id="IPR003607">
    <property type="entry name" value="HD/PDEase_dom"/>
</dbReference>
<dbReference type="InterPro" id="IPR026875">
    <property type="entry name" value="PHydrolase_assoc_dom"/>
</dbReference>
<evidence type="ECO:0000256" key="3">
    <source>
        <dbReference type="HAMAP-Rule" id="MF_00030"/>
    </source>
</evidence>
<keyword evidence="6" id="KW-1185">Reference proteome</keyword>
<comment type="similarity">
    <text evidence="3">Belongs to the dGTPase family. Type 1 subfamily.</text>
</comment>
<dbReference type="HAMAP" id="MF_00030">
    <property type="entry name" value="dGTPase_type1"/>
    <property type="match status" value="1"/>
</dbReference>
<dbReference type="Gene3D" id="1.10.3410.10">
    <property type="entry name" value="putative deoxyguanosinetriphosphate triphosphohydrolase like domain"/>
    <property type="match status" value="1"/>
</dbReference>
<proteinExistence type="inferred from homology"/>
<dbReference type="GO" id="GO:0006203">
    <property type="term" value="P:dGTP catabolic process"/>
    <property type="evidence" value="ECO:0007669"/>
    <property type="project" value="InterPro"/>
</dbReference>